<dbReference type="InterPro" id="IPR015943">
    <property type="entry name" value="WD40/YVTN_repeat-like_dom_sf"/>
</dbReference>
<dbReference type="InterPro" id="IPR011047">
    <property type="entry name" value="Quinoprotein_ADH-like_sf"/>
</dbReference>
<feature type="domain" description="Periplasmic copper-binding protein NosD beta helix" evidence="2">
    <location>
        <begin position="119"/>
        <end position="225"/>
    </location>
</feature>
<dbReference type="Pfam" id="PF13360">
    <property type="entry name" value="PQQ_2"/>
    <property type="match status" value="2"/>
</dbReference>
<dbReference type="Gene3D" id="2.160.20.10">
    <property type="entry name" value="Single-stranded right-handed beta-helix, Pectin lyase-like"/>
    <property type="match status" value="1"/>
</dbReference>
<dbReference type="PANTHER" id="PTHR34512:SF30">
    <property type="entry name" value="OUTER MEMBRANE PROTEIN ASSEMBLY FACTOR BAMB"/>
    <property type="match status" value="1"/>
</dbReference>
<dbReference type="PANTHER" id="PTHR34512">
    <property type="entry name" value="CELL SURFACE PROTEIN"/>
    <property type="match status" value="1"/>
</dbReference>
<feature type="domain" description="Pyrrolo-quinoline quinone repeat" evidence="3">
    <location>
        <begin position="290"/>
        <end position="385"/>
    </location>
</feature>
<dbReference type="RefSeq" id="WP_148896843.1">
    <property type="nucleotide sequence ID" value="NZ_VNIB01000014.1"/>
</dbReference>
<dbReference type="Gene3D" id="2.130.10.10">
    <property type="entry name" value="YVTN repeat-like/Quinoprotein amine dehydrogenase"/>
    <property type="match status" value="3"/>
</dbReference>
<dbReference type="InterPro" id="IPR018391">
    <property type="entry name" value="PQQ_b-propeller_rpt"/>
</dbReference>
<protein>
    <submittedName>
        <fullName evidence="4">Outer membrane protein assembly factor BamB</fullName>
    </submittedName>
</protein>
<keyword evidence="1" id="KW-0732">Signal</keyword>
<proteinExistence type="predicted"/>
<dbReference type="SMART" id="SM00564">
    <property type="entry name" value="PQQ"/>
    <property type="match status" value="8"/>
</dbReference>
<dbReference type="Proteomes" id="UP000324159">
    <property type="component" value="Unassembled WGS sequence"/>
</dbReference>
<feature type="domain" description="Pyrrolo-quinoline quinone repeat" evidence="3">
    <location>
        <begin position="475"/>
        <end position="603"/>
    </location>
</feature>
<accession>A0A5D3WFF4</accession>
<dbReference type="InterPro" id="IPR002372">
    <property type="entry name" value="PQQ_rpt_dom"/>
</dbReference>
<gene>
    <name evidence="4" type="ORF">EDC39_11477</name>
</gene>
<organism evidence="4 5">
    <name type="scientific">Geothermobacter ehrlichii</name>
    <dbReference type="NCBI Taxonomy" id="213224"/>
    <lineage>
        <taxon>Bacteria</taxon>
        <taxon>Pseudomonadati</taxon>
        <taxon>Thermodesulfobacteriota</taxon>
        <taxon>Desulfuromonadia</taxon>
        <taxon>Desulfuromonadales</taxon>
        <taxon>Geothermobacteraceae</taxon>
        <taxon>Geothermobacter</taxon>
    </lineage>
</organism>
<dbReference type="InterPro" id="IPR011050">
    <property type="entry name" value="Pectin_lyase_fold/virulence"/>
</dbReference>
<dbReference type="PROSITE" id="PS51257">
    <property type="entry name" value="PROKAR_LIPOPROTEIN"/>
    <property type="match status" value="1"/>
</dbReference>
<evidence type="ECO:0000313" key="4">
    <source>
        <dbReference type="EMBL" id="TYO96371.1"/>
    </source>
</evidence>
<feature type="signal peptide" evidence="1">
    <location>
        <begin position="1"/>
        <end position="22"/>
    </location>
</feature>
<feature type="chain" id="PRO_5022866418" evidence="1">
    <location>
        <begin position="23"/>
        <end position="617"/>
    </location>
</feature>
<dbReference type="AlphaFoldDB" id="A0A5D3WFF4"/>
<reference evidence="4 5" key="1">
    <citation type="submission" date="2019-07" db="EMBL/GenBank/DDBJ databases">
        <title>Genomic Encyclopedia of Type Strains, Phase IV (KMG-IV): sequencing the most valuable type-strain genomes for metagenomic binning, comparative biology and taxonomic classification.</title>
        <authorList>
            <person name="Goeker M."/>
        </authorList>
    </citation>
    <scope>NUCLEOTIDE SEQUENCE [LARGE SCALE GENOMIC DNA]</scope>
    <source>
        <strain evidence="4 5">SS015</strain>
    </source>
</reference>
<keyword evidence="5" id="KW-1185">Reference proteome</keyword>
<dbReference type="EMBL" id="VNIB01000014">
    <property type="protein sequence ID" value="TYO96371.1"/>
    <property type="molecule type" value="Genomic_DNA"/>
</dbReference>
<evidence type="ECO:0000313" key="5">
    <source>
        <dbReference type="Proteomes" id="UP000324159"/>
    </source>
</evidence>
<dbReference type="OrthoDB" id="5401272at2"/>
<sequence length="617" mass="67289">MVRGLVLLLALWLAGCVAPRPAAELVLGDATFTRDQTWSGQVRIRGKVRLVNGASLTLLPGTEVRFERIDADRDGLGDAAIEIERGDLVAVGTPLAPIRLRSAADRPRPGDWLELKVDFSRRIELRWCEIRDSAHGLHAHFSRGEVADSVLRDNIDGTRFGQGRYTVRNSLVLHNSGKGINFRNSQVILDGNLFIGNHAGLFIFETDRPLTVAGNNFLGNDTHVRLGDFFSGEIHLGRNWFSGGDELDRLLHDRGEDPASGLLSAEAAPTWQVPAGPDPRPDIGEDWSLATGGYVDADPVAAEETLFLPGWDGRLRALTADGTVSWTAELGEVADAAVAVDDERVYVQTWGREVLALDRAQGRRLWSFRYPASPHDDHRQGGVARWRDLLLVPAWNGRLYALEAASGREVWSVDCGMPLRSAPLVRKEAIYQAAGSGRLSRIAPDGRLLWSLDLSSPLLSSPVALDTGVAVLTRNGELVAVGDDGRIRWRMPLGEEAFYAAPVAANGLLYVATAAGSLHALDPETGARLWRIDVGAPVYATPRVARGLIFVGDNRGRLQIFNSFDGRRLAVFAAGDAIQSRPLLLQGRLVFGSRDGKIYALRLDFAEQEKLTTGQHS</sequence>
<evidence type="ECO:0000256" key="1">
    <source>
        <dbReference type="SAM" id="SignalP"/>
    </source>
</evidence>
<dbReference type="Pfam" id="PF05048">
    <property type="entry name" value="NosD"/>
    <property type="match status" value="1"/>
</dbReference>
<evidence type="ECO:0000259" key="2">
    <source>
        <dbReference type="Pfam" id="PF05048"/>
    </source>
</evidence>
<evidence type="ECO:0000259" key="3">
    <source>
        <dbReference type="Pfam" id="PF13360"/>
    </source>
</evidence>
<dbReference type="InterPro" id="IPR012334">
    <property type="entry name" value="Pectin_lyas_fold"/>
</dbReference>
<comment type="caution">
    <text evidence="4">The sequence shown here is derived from an EMBL/GenBank/DDBJ whole genome shotgun (WGS) entry which is preliminary data.</text>
</comment>
<dbReference type="SUPFAM" id="SSF51126">
    <property type="entry name" value="Pectin lyase-like"/>
    <property type="match status" value="1"/>
</dbReference>
<dbReference type="SUPFAM" id="SSF50998">
    <property type="entry name" value="Quinoprotein alcohol dehydrogenase-like"/>
    <property type="match status" value="1"/>
</dbReference>
<name>A0A5D3WFF4_9BACT</name>
<dbReference type="InterPro" id="IPR007742">
    <property type="entry name" value="NosD_dom"/>
</dbReference>